<reference evidence="1" key="1">
    <citation type="submission" date="2020-01" db="EMBL/GenBank/DDBJ databases">
        <authorList>
            <person name="Rat A."/>
        </authorList>
    </citation>
    <scope>NUCLEOTIDE SEQUENCE</scope>
    <source>
        <strain evidence="1">LMG 31161</strain>
    </source>
</reference>
<keyword evidence="3" id="KW-1185">Reference proteome</keyword>
<evidence type="ECO:0000313" key="4">
    <source>
        <dbReference type="Proteomes" id="UP001138708"/>
    </source>
</evidence>
<dbReference type="EMBL" id="JAAVUP010000007">
    <property type="protein sequence ID" value="NKE19054.1"/>
    <property type="molecule type" value="Genomic_DNA"/>
</dbReference>
<dbReference type="Proteomes" id="UP000746741">
    <property type="component" value="Unassembled WGS sequence"/>
</dbReference>
<dbReference type="Proteomes" id="UP001138708">
    <property type="component" value="Unassembled WGS sequence"/>
</dbReference>
<organism evidence="1 4">
    <name type="scientific">Neoroseomonas oryzicola</name>
    <dbReference type="NCBI Taxonomy" id="535904"/>
    <lineage>
        <taxon>Bacteria</taxon>
        <taxon>Pseudomonadati</taxon>
        <taxon>Pseudomonadota</taxon>
        <taxon>Alphaproteobacteria</taxon>
        <taxon>Acetobacterales</taxon>
        <taxon>Acetobacteraceae</taxon>
        <taxon>Neoroseomonas</taxon>
    </lineage>
</organism>
<proteinExistence type="predicted"/>
<dbReference type="AlphaFoldDB" id="A0A9X9WKB2"/>
<evidence type="ECO:0000313" key="2">
    <source>
        <dbReference type="EMBL" id="NKE19054.1"/>
    </source>
</evidence>
<evidence type="ECO:0000313" key="3">
    <source>
        <dbReference type="Proteomes" id="UP000746741"/>
    </source>
</evidence>
<protein>
    <submittedName>
        <fullName evidence="1">Uncharacterized protein</fullName>
    </submittedName>
</protein>
<name>A0A9X9WKB2_9PROT</name>
<reference evidence="2 3" key="2">
    <citation type="submission" date="2020-02" db="EMBL/GenBank/DDBJ databases">
        <authorList>
            <person name="Sun Q."/>
            <person name="Inoue M."/>
        </authorList>
    </citation>
    <scope>NUCLEOTIDE SEQUENCE [LARGE SCALE GENOMIC DNA]</scope>
    <source>
        <strain evidence="2 3">KCTC 22478</strain>
    </source>
</reference>
<comment type="caution">
    <text evidence="1">The sequence shown here is derived from an EMBL/GenBank/DDBJ whole genome shotgun (WGS) entry which is preliminary data.</text>
</comment>
<dbReference type="EMBL" id="JAAEDK010000037">
    <property type="protein sequence ID" value="MBR0660772.1"/>
    <property type="molecule type" value="Genomic_DNA"/>
</dbReference>
<accession>A0A9X9WKB2</accession>
<sequence>MVQPIVLGFRPDGLGARVVNIATGLYLARRLGRQFRYWWIHNGDVANATTWRYVFDDAKDPRLAMSEYIWDFFTGRPPMNSFIISQGMTLNEDSFTPESNIVFTWHYWLRFGSDTYAEMRAGLRQAAALMPPSRNVQAAIDAAPVETDLSRAIGVHVRRGDLIGGGPANETRIIATEDYFRFLDAYFPDEDIFLCTEDVAIIEEFRQRYGRRVHAGVSKGFNRGSVADLQQAYADMVLMSRCRAILGGLSAFNRAAAALGGQPLFNIVRSAHPSQTPAARAVAELEALGDSDLLGRFASDHI</sequence>
<gene>
    <name evidence="2" type="ORF">GWK15_19010</name>
    <name evidence="1" type="ORF">GXW75_16055</name>
</gene>
<evidence type="ECO:0000313" key="1">
    <source>
        <dbReference type="EMBL" id="MBR0660772.1"/>
    </source>
</evidence>
<dbReference type="RefSeq" id="WP_168042962.1">
    <property type="nucleotide sequence ID" value="NZ_JAAEDK010000037.1"/>
</dbReference>
<dbReference type="Gene3D" id="3.40.50.11350">
    <property type="match status" value="1"/>
</dbReference>
<reference evidence="1" key="3">
    <citation type="journal article" date="2021" name="Syst. Appl. Microbiol.">
        <title>Roseomonas hellenica sp. nov., isolated from roots of wild-growing Alkanna tinctoria.</title>
        <authorList>
            <person name="Rat A."/>
            <person name="Naranjo H.D."/>
            <person name="Lebbe L."/>
            <person name="Cnockaert M."/>
            <person name="Krigas N."/>
            <person name="Grigoriadou K."/>
            <person name="Maloupa E."/>
            <person name="Willems A."/>
        </authorList>
    </citation>
    <scope>NUCLEOTIDE SEQUENCE</scope>
    <source>
        <strain evidence="1">LMG 31161</strain>
    </source>
</reference>